<sequence length="54" mass="5811">MASRPYDAIIPSRLPGSPRAWTYTSGLAELACAAAIAVPRTRRAGALLPQPKRY</sequence>
<dbReference type="EMBL" id="BAABHJ010000001">
    <property type="protein sequence ID" value="GAA4600520.1"/>
    <property type="molecule type" value="Genomic_DNA"/>
</dbReference>
<accession>A0ABP8TAN9</accession>
<gene>
    <name evidence="1" type="ORF">GCM10023195_00080</name>
</gene>
<keyword evidence="2" id="KW-1185">Reference proteome</keyword>
<dbReference type="RefSeq" id="WP_345346099.1">
    <property type="nucleotide sequence ID" value="NZ_BAABHJ010000001.1"/>
</dbReference>
<organism evidence="1 2">
    <name type="scientific">Actinoallomurus liliacearum</name>
    <dbReference type="NCBI Taxonomy" id="1080073"/>
    <lineage>
        <taxon>Bacteria</taxon>
        <taxon>Bacillati</taxon>
        <taxon>Actinomycetota</taxon>
        <taxon>Actinomycetes</taxon>
        <taxon>Streptosporangiales</taxon>
        <taxon>Thermomonosporaceae</taxon>
        <taxon>Actinoallomurus</taxon>
    </lineage>
</organism>
<name>A0ABP8TAN9_9ACTN</name>
<evidence type="ECO:0000313" key="2">
    <source>
        <dbReference type="Proteomes" id="UP001500212"/>
    </source>
</evidence>
<dbReference type="Proteomes" id="UP001500212">
    <property type="component" value="Unassembled WGS sequence"/>
</dbReference>
<proteinExistence type="predicted"/>
<protein>
    <submittedName>
        <fullName evidence="1">Uncharacterized protein</fullName>
    </submittedName>
</protein>
<reference evidence="2" key="1">
    <citation type="journal article" date="2019" name="Int. J. Syst. Evol. Microbiol.">
        <title>The Global Catalogue of Microorganisms (GCM) 10K type strain sequencing project: providing services to taxonomists for standard genome sequencing and annotation.</title>
        <authorList>
            <consortium name="The Broad Institute Genomics Platform"/>
            <consortium name="The Broad Institute Genome Sequencing Center for Infectious Disease"/>
            <person name="Wu L."/>
            <person name="Ma J."/>
        </authorList>
    </citation>
    <scope>NUCLEOTIDE SEQUENCE [LARGE SCALE GENOMIC DNA]</scope>
    <source>
        <strain evidence="2">JCM 17938</strain>
    </source>
</reference>
<comment type="caution">
    <text evidence="1">The sequence shown here is derived from an EMBL/GenBank/DDBJ whole genome shotgun (WGS) entry which is preliminary data.</text>
</comment>
<evidence type="ECO:0000313" key="1">
    <source>
        <dbReference type="EMBL" id="GAA4600520.1"/>
    </source>
</evidence>